<sequence length="372" mass="39074">HAPAVNDMNQQWLFMGKNIKPSSNSKIAGRPRAEVANAVRDRAKAVTGCAKFRLLFLGLHGIGKPPAFIVIAMAMGRYTAARSGGDPPPPGRRRSASMGGFKSSQGTASEGALLDDPGMWHLSIDDLKSFFDAAEDTFAKARYNDAEFAKNAARCLAENEFDEKGEPPADNRTSITVAEAEKLSMKPFSGWKQARVLVALKRAIACVSGRRATCARFPSSGPGAAVHRISLDCVEKDWFRDGQFWGAGLVDRAAPARGNKLADAYVAESLQAGDGALALRPRPDEGGSSVFPTGPRAPRTSINHSRCRVDGVGARQARLKGSPPSLVGGQSCDLGGELGAPLVAEGVATQPGAEAGPQASQPKSPSLFPAVG</sequence>
<feature type="region of interest" description="Disordered" evidence="1">
    <location>
        <begin position="81"/>
        <end position="109"/>
    </location>
</feature>
<name>A0ABN9UU96_9DINO</name>
<feature type="non-terminal residue" evidence="2">
    <location>
        <position position="1"/>
    </location>
</feature>
<dbReference type="Proteomes" id="UP001189429">
    <property type="component" value="Unassembled WGS sequence"/>
</dbReference>
<keyword evidence="3" id="KW-1185">Reference proteome</keyword>
<feature type="region of interest" description="Disordered" evidence="1">
    <location>
        <begin position="283"/>
        <end position="372"/>
    </location>
</feature>
<comment type="caution">
    <text evidence="2">The sequence shown here is derived from an EMBL/GenBank/DDBJ whole genome shotgun (WGS) entry which is preliminary data.</text>
</comment>
<reference evidence="2" key="1">
    <citation type="submission" date="2023-10" db="EMBL/GenBank/DDBJ databases">
        <authorList>
            <person name="Chen Y."/>
            <person name="Shah S."/>
            <person name="Dougan E. K."/>
            <person name="Thang M."/>
            <person name="Chan C."/>
        </authorList>
    </citation>
    <scope>NUCLEOTIDE SEQUENCE [LARGE SCALE GENOMIC DNA]</scope>
</reference>
<proteinExistence type="predicted"/>
<protein>
    <submittedName>
        <fullName evidence="2">Uncharacterized protein</fullName>
    </submittedName>
</protein>
<feature type="non-terminal residue" evidence="2">
    <location>
        <position position="372"/>
    </location>
</feature>
<organism evidence="2 3">
    <name type="scientific">Prorocentrum cordatum</name>
    <dbReference type="NCBI Taxonomy" id="2364126"/>
    <lineage>
        <taxon>Eukaryota</taxon>
        <taxon>Sar</taxon>
        <taxon>Alveolata</taxon>
        <taxon>Dinophyceae</taxon>
        <taxon>Prorocentrales</taxon>
        <taxon>Prorocentraceae</taxon>
        <taxon>Prorocentrum</taxon>
    </lineage>
</organism>
<evidence type="ECO:0000313" key="3">
    <source>
        <dbReference type="Proteomes" id="UP001189429"/>
    </source>
</evidence>
<accession>A0ABN9UU96</accession>
<evidence type="ECO:0000313" key="2">
    <source>
        <dbReference type="EMBL" id="CAK0863645.1"/>
    </source>
</evidence>
<gene>
    <name evidence="2" type="ORF">PCOR1329_LOCUS51744</name>
</gene>
<dbReference type="EMBL" id="CAUYUJ010016282">
    <property type="protein sequence ID" value="CAK0863645.1"/>
    <property type="molecule type" value="Genomic_DNA"/>
</dbReference>
<evidence type="ECO:0000256" key="1">
    <source>
        <dbReference type="SAM" id="MobiDB-lite"/>
    </source>
</evidence>